<evidence type="ECO:0000313" key="2">
    <source>
        <dbReference type="Proteomes" id="UP001497512"/>
    </source>
</evidence>
<keyword evidence="2" id="KW-1185">Reference proteome</keyword>
<dbReference type="EMBL" id="OZ019904">
    <property type="protein sequence ID" value="CAK9198719.1"/>
    <property type="molecule type" value="Genomic_DNA"/>
</dbReference>
<accession>A0ABP0TNW8</accession>
<evidence type="ECO:0000313" key="1">
    <source>
        <dbReference type="EMBL" id="CAK9198719.1"/>
    </source>
</evidence>
<organism evidence="1 2">
    <name type="scientific">Sphagnum troendelagicum</name>
    <dbReference type="NCBI Taxonomy" id="128251"/>
    <lineage>
        <taxon>Eukaryota</taxon>
        <taxon>Viridiplantae</taxon>
        <taxon>Streptophyta</taxon>
        <taxon>Embryophyta</taxon>
        <taxon>Bryophyta</taxon>
        <taxon>Sphagnophytina</taxon>
        <taxon>Sphagnopsida</taxon>
        <taxon>Sphagnales</taxon>
        <taxon>Sphagnaceae</taxon>
        <taxon>Sphagnum</taxon>
    </lineage>
</organism>
<sequence>MKKRRAWNAWDCEERQKDMGSWTVLVVVVVQRRRAESGRQPSSALRCCVSVVTGRPWLELLTEKADW</sequence>
<protein>
    <submittedName>
        <fullName evidence="1">Uncharacterized protein</fullName>
    </submittedName>
</protein>
<proteinExistence type="predicted"/>
<gene>
    <name evidence="1" type="ORF">CSSPTR1EN2_LOCUS4577</name>
</gene>
<name>A0ABP0TNW8_9BRYO</name>
<reference evidence="1" key="1">
    <citation type="submission" date="2024-02" db="EMBL/GenBank/DDBJ databases">
        <authorList>
            <consortium name="ELIXIR-Norway"/>
            <consortium name="Elixir Norway"/>
        </authorList>
    </citation>
    <scope>NUCLEOTIDE SEQUENCE</scope>
</reference>
<dbReference type="Proteomes" id="UP001497512">
    <property type="component" value="Chromosome 12"/>
</dbReference>